<keyword evidence="2" id="KW-1185">Reference proteome</keyword>
<reference evidence="3" key="1">
    <citation type="submission" date="2022-11" db="UniProtKB">
        <authorList>
            <consortium name="WormBaseParasite"/>
        </authorList>
    </citation>
    <scope>IDENTIFICATION</scope>
</reference>
<evidence type="ECO:0000313" key="3">
    <source>
        <dbReference type="WBParaSite" id="PDA_v2.g16387.t1"/>
    </source>
</evidence>
<dbReference type="AlphaFoldDB" id="A0A914PFB0"/>
<dbReference type="Proteomes" id="UP000887578">
    <property type="component" value="Unplaced"/>
</dbReference>
<sequence length="119" mass="13716">MEHNSSPDTVISNNTSNTVTPIQQQNCPSSKQDYPVYSDNFYPVGSAQQQQYPHYNWNSSYPHNLYNSATNLQHYPPAYSHPQAYYRNHPQQRPPHIPYPEGNQSMMHRSASFAAFPTQ</sequence>
<evidence type="ECO:0000256" key="1">
    <source>
        <dbReference type="SAM" id="MobiDB-lite"/>
    </source>
</evidence>
<name>A0A914PFB0_9BILA</name>
<organism evidence="2 3">
    <name type="scientific">Panagrolaimus davidi</name>
    <dbReference type="NCBI Taxonomy" id="227884"/>
    <lineage>
        <taxon>Eukaryota</taxon>
        <taxon>Metazoa</taxon>
        <taxon>Ecdysozoa</taxon>
        <taxon>Nematoda</taxon>
        <taxon>Chromadorea</taxon>
        <taxon>Rhabditida</taxon>
        <taxon>Tylenchina</taxon>
        <taxon>Panagrolaimomorpha</taxon>
        <taxon>Panagrolaimoidea</taxon>
        <taxon>Panagrolaimidae</taxon>
        <taxon>Panagrolaimus</taxon>
    </lineage>
</organism>
<proteinExistence type="predicted"/>
<feature type="region of interest" description="Disordered" evidence="1">
    <location>
        <begin position="1"/>
        <end position="35"/>
    </location>
</feature>
<feature type="compositionally biased region" description="Low complexity" evidence="1">
    <location>
        <begin position="9"/>
        <end position="20"/>
    </location>
</feature>
<feature type="region of interest" description="Disordered" evidence="1">
    <location>
        <begin position="78"/>
        <end position="104"/>
    </location>
</feature>
<feature type="compositionally biased region" description="Polar residues" evidence="1">
    <location>
        <begin position="21"/>
        <end position="32"/>
    </location>
</feature>
<accession>A0A914PFB0</accession>
<evidence type="ECO:0000313" key="2">
    <source>
        <dbReference type="Proteomes" id="UP000887578"/>
    </source>
</evidence>
<dbReference type="WBParaSite" id="PDA_v2.g16387.t1">
    <property type="protein sequence ID" value="PDA_v2.g16387.t1"/>
    <property type="gene ID" value="PDA_v2.g16387"/>
</dbReference>
<protein>
    <submittedName>
        <fullName evidence="3">Uncharacterized protein</fullName>
    </submittedName>
</protein>